<protein>
    <submittedName>
        <fullName evidence="3">Transcriptional regulator, contains XRE-family HTH domain</fullName>
    </submittedName>
</protein>
<sequence length="108" mass="12253">MEMKNLGERIRHLRIGKGYPVEYMATKLKMSCSGYSKIERGESELTLRRLKAIAEVLGCCCTMLLEEEQAELDKISLAHLASKIDKIETALAIIVKEINTLKRQSKQN</sequence>
<dbReference type="GO" id="GO:0005829">
    <property type="term" value="C:cytosol"/>
    <property type="evidence" value="ECO:0007669"/>
    <property type="project" value="TreeGrafter"/>
</dbReference>
<dbReference type="PANTHER" id="PTHR46797:SF1">
    <property type="entry name" value="METHYLPHOSPHONATE SYNTHASE"/>
    <property type="match status" value="1"/>
</dbReference>
<dbReference type="STRING" id="1003.SAMN04488541_103157"/>
<evidence type="ECO:0000313" key="3">
    <source>
        <dbReference type="EMBL" id="SFF40638.1"/>
    </source>
</evidence>
<keyword evidence="4" id="KW-1185">Reference proteome</keyword>
<dbReference type="OrthoDB" id="798409at2"/>
<dbReference type="PANTHER" id="PTHR46797">
    <property type="entry name" value="HTH-TYPE TRANSCRIPTIONAL REGULATOR"/>
    <property type="match status" value="1"/>
</dbReference>
<dbReference type="CDD" id="cd00093">
    <property type="entry name" value="HTH_XRE"/>
    <property type="match status" value="1"/>
</dbReference>
<dbReference type="AlphaFoldDB" id="A0A1I2IG80"/>
<evidence type="ECO:0000313" key="4">
    <source>
        <dbReference type="Proteomes" id="UP000199513"/>
    </source>
</evidence>
<gene>
    <name evidence="3" type="ORF">SAMN04488541_103157</name>
</gene>
<reference evidence="3 4" key="1">
    <citation type="submission" date="2016-10" db="EMBL/GenBank/DDBJ databases">
        <authorList>
            <person name="de Groot N.N."/>
        </authorList>
    </citation>
    <scope>NUCLEOTIDE SEQUENCE [LARGE SCALE GENOMIC DNA]</scope>
    <source>
        <strain>GEY</strain>
        <strain evidence="4">DSM 9560</strain>
    </source>
</reference>
<evidence type="ECO:0000256" key="1">
    <source>
        <dbReference type="ARBA" id="ARBA00023125"/>
    </source>
</evidence>
<dbReference type="GO" id="GO:0003700">
    <property type="term" value="F:DNA-binding transcription factor activity"/>
    <property type="evidence" value="ECO:0007669"/>
    <property type="project" value="TreeGrafter"/>
</dbReference>
<dbReference type="InterPro" id="IPR001387">
    <property type="entry name" value="Cro/C1-type_HTH"/>
</dbReference>
<name>A0A1I2IG80_9BACT</name>
<accession>A0A1I2IG80</accession>
<dbReference type="EMBL" id="FONY01000031">
    <property type="protein sequence ID" value="SFF40638.1"/>
    <property type="molecule type" value="Genomic_DNA"/>
</dbReference>
<dbReference type="RefSeq" id="WP_091548513.1">
    <property type="nucleotide sequence ID" value="NZ_FONY01000031.1"/>
</dbReference>
<evidence type="ECO:0000259" key="2">
    <source>
        <dbReference type="PROSITE" id="PS50943"/>
    </source>
</evidence>
<dbReference type="Gene3D" id="1.10.260.40">
    <property type="entry name" value="lambda repressor-like DNA-binding domains"/>
    <property type="match status" value="1"/>
</dbReference>
<dbReference type="InterPro" id="IPR010982">
    <property type="entry name" value="Lambda_DNA-bd_dom_sf"/>
</dbReference>
<dbReference type="PROSITE" id="PS50943">
    <property type="entry name" value="HTH_CROC1"/>
    <property type="match status" value="1"/>
</dbReference>
<dbReference type="GO" id="GO:0003677">
    <property type="term" value="F:DNA binding"/>
    <property type="evidence" value="ECO:0007669"/>
    <property type="project" value="UniProtKB-KW"/>
</dbReference>
<proteinExistence type="predicted"/>
<dbReference type="SUPFAM" id="SSF47413">
    <property type="entry name" value="lambda repressor-like DNA-binding domains"/>
    <property type="match status" value="1"/>
</dbReference>
<dbReference type="Pfam" id="PF01381">
    <property type="entry name" value="HTH_3"/>
    <property type="match status" value="1"/>
</dbReference>
<organism evidence="3 4">
    <name type="scientific">Thermoflexibacter ruber</name>
    <dbReference type="NCBI Taxonomy" id="1003"/>
    <lineage>
        <taxon>Bacteria</taxon>
        <taxon>Pseudomonadati</taxon>
        <taxon>Bacteroidota</taxon>
        <taxon>Cytophagia</taxon>
        <taxon>Cytophagales</taxon>
        <taxon>Thermoflexibacteraceae</taxon>
        <taxon>Thermoflexibacter</taxon>
    </lineage>
</organism>
<dbReference type="SMART" id="SM00530">
    <property type="entry name" value="HTH_XRE"/>
    <property type="match status" value="1"/>
</dbReference>
<dbReference type="Proteomes" id="UP000199513">
    <property type="component" value="Unassembled WGS sequence"/>
</dbReference>
<dbReference type="InterPro" id="IPR050807">
    <property type="entry name" value="TransReg_Diox_bact_type"/>
</dbReference>
<keyword evidence="1" id="KW-0238">DNA-binding</keyword>
<feature type="domain" description="HTH cro/C1-type" evidence="2">
    <location>
        <begin position="10"/>
        <end position="59"/>
    </location>
</feature>